<dbReference type="SUPFAM" id="SSF48498">
    <property type="entry name" value="Tetracyclin repressor-like, C-terminal domain"/>
    <property type="match status" value="1"/>
</dbReference>
<evidence type="ECO:0000256" key="4">
    <source>
        <dbReference type="PROSITE-ProRule" id="PRU00335"/>
    </source>
</evidence>
<evidence type="ECO:0000256" key="1">
    <source>
        <dbReference type="ARBA" id="ARBA00023015"/>
    </source>
</evidence>
<dbReference type="Pfam" id="PF21597">
    <property type="entry name" value="TetR_C_43"/>
    <property type="match status" value="1"/>
</dbReference>
<evidence type="ECO:0000313" key="6">
    <source>
        <dbReference type="EMBL" id="GAA4610766.1"/>
    </source>
</evidence>
<dbReference type="PRINTS" id="PR00455">
    <property type="entry name" value="HTHTETR"/>
</dbReference>
<name>A0ABP8TLC7_9ACTN</name>
<reference evidence="7" key="1">
    <citation type="journal article" date="2019" name="Int. J. Syst. Evol. Microbiol.">
        <title>The Global Catalogue of Microorganisms (GCM) 10K type strain sequencing project: providing services to taxonomists for standard genome sequencing and annotation.</title>
        <authorList>
            <consortium name="The Broad Institute Genomics Platform"/>
            <consortium name="The Broad Institute Genome Sequencing Center for Infectious Disease"/>
            <person name="Wu L."/>
            <person name="Ma J."/>
        </authorList>
    </citation>
    <scope>NUCLEOTIDE SEQUENCE [LARGE SCALE GENOMIC DNA]</scope>
    <source>
        <strain evidence="7">JCM 17938</strain>
    </source>
</reference>
<proteinExistence type="predicted"/>
<accession>A0ABP8TLC7</accession>
<keyword evidence="3" id="KW-0804">Transcription</keyword>
<keyword evidence="7" id="KW-1185">Reference proteome</keyword>
<dbReference type="RefSeq" id="WP_345357742.1">
    <property type="nucleotide sequence ID" value="NZ_BAABHJ010000015.1"/>
</dbReference>
<dbReference type="InterPro" id="IPR036271">
    <property type="entry name" value="Tet_transcr_reg_TetR-rel_C_sf"/>
</dbReference>
<dbReference type="InterPro" id="IPR050109">
    <property type="entry name" value="HTH-type_TetR-like_transc_reg"/>
</dbReference>
<organism evidence="6 7">
    <name type="scientific">Actinoallomurus liliacearum</name>
    <dbReference type="NCBI Taxonomy" id="1080073"/>
    <lineage>
        <taxon>Bacteria</taxon>
        <taxon>Bacillati</taxon>
        <taxon>Actinomycetota</taxon>
        <taxon>Actinomycetes</taxon>
        <taxon>Streptosporangiales</taxon>
        <taxon>Thermomonosporaceae</taxon>
        <taxon>Actinoallomurus</taxon>
    </lineage>
</organism>
<feature type="DNA-binding region" description="H-T-H motif" evidence="4">
    <location>
        <begin position="43"/>
        <end position="62"/>
    </location>
</feature>
<comment type="caution">
    <text evidence="6">The sequence shown here is derived from an EMBL/GenBank/DDBJ whole genome shotgun (WGS) entry which is preliminary data.</text>
</comment>
<dbReference type="EMBL" id="BAABHJ010000015">
    <property type="protein sequence ID" value="GAA4610766.1"/>
    <property type="molecule type" value="Genomic_DNA"/>
</dbReference>
<protein>
    <submittedName>
        <fullName evidence="6">TetR/AcrR family transcriptional regulator</fullName>
    </submittedName>
</protein>
<evidence type="ECO:0000256" key="3">
    <source>
        <dbReference type="ARBA" id="ARBA00023163"/>
    </source>
</evidence>
<evidence type="ECO:0000259" key="5">
    <source>
        <dbReference type="PROSITE" id="PS50977"/>
    </source>
</evidence>
<dbReference type="PANTHER" id="PTHR30055:SF234">
    <property type="entry name" value="HTH-TYPE TRANSCRIPTIONAL REGULATOR BETI"/>
    <property type="match status" value="1"/>
</dbReference>
<keyword evidence="2 4" id="KW-0238">DNA-binding</keyword>
<evidence type="ECO:0000256" key="2">
    <source>
        <dbReference type="ARBA" id="ARBA00023125"/>
    </source>
</evidence>
<dbReference type="PROSITE" id="PS50977">
    <property type="entry name" value="HTH_TETR_2"/>
    <property type="match status" value="1"/>
</dbReference>
<dbReference type="InterPro" id="IPR049445">
    <property type="entry name" value="TetR_SbtR-like_C"/>
</dbReference>
<dbReference type="Proteomes" id="UP001500212">
    <property type="component" value="Unassembled WGS sequence"/>
</dbReference>
<dbReference type="InterPro" id="IPR009057">
    <property type="entry name" value="Homeodomain-like_sf"/>
</dbReference>
<dbReference type="SUPFAM" id="SSF46689">
    <property type="entry name" value="Homeodomain-like"/>
    <property type="match status" value="1"/>
</dbReference>
<dbReference type="Gene3D" id="1.10.357.10">
    <property type="entry name" value="Tetracycline Repressor, domain 2"/>
    <property type="match status" value="1"/>
</dbReference>
<gene>
    <name evidence="6" type="ORF">GCM10023195_45400</name>
</gene>
<keyword evidence="1" id="KW-0805">Transcription regulation</keyword>
<evidence type="ECO:0000313" key="7">
    <source>
        <dbReference type="Proteomes" id="UP001500212"/>
    </source>
</evidence>
<sequence>MTAPRRASAPDGGRPVRADALRNRARVLEAAEAVFAEHGTTASTEQVARRAGLGVGTVFRHFPTKEALLEAVFVARLGRLAAEADALMSAEDPGAAFFGFFTRVVDHAATKNALSAALAEAGVDVRETTAGTGRELRRALGALLGRAQEAGTVRADVGLPEILTLLVGASQAAEHVGGDAEVRARALAVVFDGLRATPPAAGGH</sequence>
<feature type="domain" description="HTH tetR-type" evidence="5">
    <location>
        <begin position="21"/>
        <end position="80"/>
    </location>
</feature>
<dbReference type="Pfam" id="PF00440">
    <property type="entry name" value="TetR_N"/>
    <property type="match status" value="1"/>
</dbReference>
<dbReference type="InterPro" id="IPR001647">
    <property type="entry name" value="HTH_TetR"/>
</dbReference>
<dbReference type="PANTHER" id="PTHR30055">
    <property type="entry name" value="HTH-TYPE TRANSCRIPTIONAL REGULATOR RUTR"/>
    <property type="match status" value="1"/>
</dbReference>